<keyword evidence="4 6" id="KW-0503">Monooxygenase</keyword>
<dbReference type="OrthoDB" id="5241778at2"/>
<keyword evidence="2" id="KW-0288">FMN</keyword>
<evidence type="ECO:0000256" key="2">
    <source>
        <dbReference type="ARBA" id="ARBA00022643"/>
    </source>
</evidence>
<evidence type="ECO:0000256" key="3">
    <source>
        <dbReference type="ARBA" id="ARBA00023002"/>
    </source>
</evidence>
<organism evidence="6 7">
    <name type="scientific">Pseudonocardia ammonioxydans</name>
    <dbReference type="NCBI Taxonomy" id="260086"/>
    <lineage>
        <taxon>Bacteria</taxon>
        <taxon>Bacillati</taxon>
        <taxon>Actinomycetota</taxon>
        <taxon>Actinomycetes</taxon>
        <taxon>Pseudonocardiales</taxon>
        <taxon>Pseudonocardiaceae</taxon>
        <taxon>Pseudonocardia</taxon>
    </lineage>
</organism>
<dbReference type="InterPro" id="IPR036661">
    <property type="entry name" value="Luciferase-like_sf"/>
</dbReference>
<sequence length="271" mass="28290">MSRPFRFGVVAAAHGPGDAWTARARRVTELGYSTLLTPDNLHTHAPLHALAVAATAVPDLRVCPFVLAGPLRSPQTTAWEAHSLAVLTGGRFELGIGTGRPDARAEAAALGMPWGTAADRLAGIRAAIAALRERDGDGPATPVVMAASGPRALAVAAADADTVFLAARPTAGRSEAARMTADLRSAGREPEVGMNLFVVGDEIPPDALRWAGPDAAATMDEPDTLARLRGTPAQMAAELCRRRDEFGISYFAVAENFAETLAPVVERLSGQ</sequence>
<dbReference type="GO" id="GO:0046306">
    <property type="term" value="P:alkanesulfonate catabolic process"/>
    <property type="evidence" value="ECO:0007669"/>
    <property type="project" value="TreeGrafter"/>
</dbReference>
<keyword evidence="3" id="KW-0560">Oxidoreductase</keyword>
<evidence type="ECO:0000256" key="4">
    <source>
        <dbReference type="ARBA" id="ARBA00023033"/>
    </source>
</evidence>
<dbReference type="EMBL" id="FOUY01000030">
    <property type="protein sequence ID" value="SFO09543.1"/>
    <property type="molecule type" value="Genomic_DNA"/>
</dbReference>
<gene>
    <name evidence="6" type="ORF">SAMN05216207_103045</name>
</gene>
<name>A0A1I5EDW0_PSUAM</name>
<reference evidence="6 7" key="1">
    <citation type="submission" date="2016-10" db="EMBL/GenBank/DDBJ databases">
        <authorList>
            <person name="de Groot N.N."/>
        </authorList>
    </citation>
    <scope>NUCLEOTIDE SEQUENCE [LARGE SCALE GENOMIC DNA]</scope>
    <source>
        <strain evidence="6 7">CGMCC 4.1877</strain>
    </source>
</reference>
<feature type="domain" description="Luciferase-like" evidence="5">
    <location>
        <begin position="18"/>
        <end position="216"/>
    </location>
</feature>
<dbReference type="GO" id="GO:0008726">
    <property type="term" value="F:alkanesulfonate monooxygenase activity"/>
    <property type="evidence" value="ECO:0007669"/>
    <property type="project" value="TreeGrafter"/>
</dbReference>
<evidence type="ECO:0000313" key="7">
    <source>
        <dbReference type="Proteomes" id="UP000199614"/>
    </source>
</evidence>
<accession>A0A1I5EDW0</accession>
<dbReference type="RefSeq" id="WP_093350129.1">
    <property type="nucleotide sequence ID" value="NZ_FOUY01000030.1"/>
</dbReference>
<dbReference type="PANTHER" id="PTHR42847:SF4">
    <property type="entry name" value="ALKANESULFONATE MONOOXYGENASE-RELATED"/>
    <property type="match status" value="1"/>
</dbReference>
<keyword evidence="7" id="KW-1185">Reference proteome</keyword>
<dbReference type="InterPro" id="IPR050172">
    <property type="entry name" value="SsuD_RutA_monooxygenase"/>
</dbReference>
<dbReference type="Gene3D" id="3.20.20.30">
    <property type="entry name" value="Luciferase-like domain"/>
    <property type="match status" value="1"/>
</dbReference>
<dbReference type="PANTHER" id="PTHR42847">
    <property type="entry name" value="ALKANESULFONATE MONOOXYGENASE"/>
    <property type="match status" value="1"/>
</dbReference>
<keyword evidence="1" id="KW-0285">Flavoprotein</keyword>
<evidence type="ECO:0000313" key="6">
    <source>
        <dbReference type="EMBL" id="SFO09543.1"/>
    </source>
</evidence>
<protein>
    <submittedName>
        <fullName evidence="6">Flavin-dependent oxidoreductase, luciferase family (Includes alkanesulfonate monooxygenase SsuD and methylene tetrahydromethanopterin reductase)</fullName>
    </submittedName>
</protein>
<dbReference type="SUPFAM" id="SSF51679">
    <property type="entry name" value="Bacterial luciferase-like"/>
    <property type="match status" value="1"/>
</dbReference>
<evidence type="ECO:0000259" key="5">
    <source>
        <dbReference type="Pfam" id="PF00296"/>
    </source>
</evidence>
<dbReference type="STRING" id="260086.SAMN05216207_103045"/>
<dbReference type="AlphaFoldDB" id="A0A1I5EDW0"/>
<dbReference type="Pfam" id="PF00296">
    <property type="entry name" value="Bac_luciferase"/>
    <property type="match status" value="1"/>
</dbReference>
<dbReference type="InterPro" id="IPR011251">
    <property type="entry name" value="Luciferase-like_dom"/>
</dbReference>
<evidence type="ECO:0000256" key="1">
    <source>
        <dbReference type="ARBA" id="ARBA00022630"/>
    </source>
</evidence>
<dbReference type="Proteomes" id="UP000199614">
    <property type="component" value="Unassembled WGS sequence"/>
</dbReference>
<proteinExistence type="predicted"/>